<dbReference type="Pfam" id="PF01387">
    <property type="entry name" value="Synuclein"/>
    <property type="match status" value="1"/>
</dbReference>
<evidence type="ECO:0000256" key="4">
    <source>
        <dbReference type="ARBA" id="ARBA00009147"/>
    </source>
</evidence>
<comment type="function">
    <text evidence="11">Plays a role in neurofilament network integrity. May be involved in modulating axonal architecture during development and in the adult. In vitro, increases the susceptibility of neurofilament-H to calcium-dependent proteases. May also function in modulating the keratin network in skin. Activates the MAPK and Elk-1 signal transduction pathway.</text>
</comment>
<keyword evidence="8" id="KW-0677">Repeat</keyword>
<evidence type="ECO:0000256" key="3">
    <source>
        <dbReference type="ARBA" id="ARBA00004556"/>
    </source>
</evidence>
<dbReference type="InterPro" id="IPR001058">
    <property type="entry name" value="Synuclein"/>
</dbReference>
<evidence type="ECO:0000256" key="2">
    <source>
        <dbReference type="ARBA" id="ARBA00004300"/>
    </source>
</evidence>
<dbReference type="GO" id="GO:0048488">
    <property type="term" value="P:synaptic vesicle endocytosis"/>
    <property type="evidence" value="ECO:0007669"/>
    <property type="project" value="TreeGrafter"/>
</dbReference>
<dbReference type="OMA" id="TCERIEV"/>
<keyword evidence="7" id="KW-0597">Phosphoprotein</keyword>
<dbReference type="SUPFAM" id="SSF118375">
    <property type="entry name" value="Synuclein"/>
    <property type="match status" value="1"/>
</dbReference>
<evidence type="ECO:0000313" key="14">
    <source>
        <dbReference type="Proteomes" id="UP000694545"/>
    </source>
</evidence>
<protein>
    <recommendedName>
        <fullName evidence="5 12">Gamma-synuclein</fullName>
    </recommendedName>
</protein>
<dbReference type="PRINTS" id="PR01211">
    <property type="entry name" value="SYNUCLEIN"/>
</dbReference>
<reference evidence="13" key="2">
    <citation type="submission" date="2025-09" db="UniProtKB">
        <authorList>
            <consortium name="Ensembl"/>
        </authorList>
    </citation>
    <scope>IDENTIFICATION</scope>
</reference>
<evidence type="ECO:0000256" key="8">
    <source>
        <dbReference type="ARBA" id="ARBA00022737"/>
    </source>
</evidence>
<keyword evidence="14" id="KW-1185">Reference proteome</keyword>
<dbReference type="Gene3D" id="1.10.287.700">
    <property type="entry name" value="Helix hairpin bin"/>
    <property type="match status" value="1"/>
</dbReference>
<comment type="similarity">
    <text evidence="4 12">Belongs to the synuclein family.</text>
</comment>
<evidence type="ECO:0000256" key="9">
    <source>
        <dbReference type="ARBA" id="ARBA00023212"/>
    </source>
</evidence>
<dbReference type="GO" id="GO:1903136">
    <property type="term" value="F:cuprous ion binding"/>
    <property type="evidence" value="ECO:0007669"/>
    <property type="project" value="TreeGrafter"/>
</dbReference>
<dbReference type="PANTHER" id="PTHR13820:SF10">
    <property type="entry name" value="GAMMA-SYNUCLEIN"/>
    <property type="match status" value="1"/>
</dbReference>
<evidence type="ECO:0000256" key="7">
    <source>
        <dbReference type="ARBA" id="ARBA00022553"/>
    </source>
</evidence>
<evidence type="ECO:0000256" key="10">
    <source>
        <dbReference type="ARBA" id="ARBA00026036"/>
    </source>
</evidence>
<reference evidence="13" key="1">
    <citation type="submission" date="2025-08" db="UniProtKB">
        <authorList>
            <consortium name="Ensembl"/>
        </authorList>
    </citation>
    <scope>IDENTIFICATION</scope>
</reference>
<dbReference type="GO" id="GO:0043025">
    <property type="term" value="C:neuronal cell body"/>
    <property type="evidence" value="ECO:0007669"/>
    <property type="project" value="TreeGrafter"/>
</dbReference>
<comment type="subunit">
    <text evidence="10">May be a centrosome-associated protein. Interacts with MYOC; affects its secretion and its aggregation.</text>
</comment>
<dbReference type="InterPro" id="IPR002462">
    <property type="entry name" value="Synuclein_gamma"/>
</dbReference>
<dbReference type="GO" id="GO:0005813">
    <property type="term" value="C:centrosome"/>
    <property type="evidence" value="ECO:0007669"/>
    <property type="project" value="UniProtKB-SubCell"/>
</dbReference>
<dbReference type="PANTHER" id="PTHR13820">
    <property type="entry name" value="SYNUCLEIN"/>
    <property type="match status" value="1"/>
</dbReference>
<dbReference type="FunFam" id="1.10.287.700:FF:000002">
    <property type="entry name" value="Gamma-synuclein"/>
    <property type="match status" value="1"/>
</dbReference>
<dbReference type="AlphaFoldDB" id="A0A8D2JCH9"/>
<sequence length="140" mass="14864">MDVFKKGFSIAKEGVVAAAEKTKQGVTEAAEKTKEGVMYVGAKTKEGVVQSVTSVAEKTKEQANLVGESVVASVNTVAKQTVEGAETIVTTTGVVKKDWLDAVWLLFSYVLKLPQVGLQAHPINASGRDVKLVQFLACIP</sequence>
<keyword evidence="6" id="KW-0963">Cytoplasm</keyword>
<dbReference type="GO" id="GO:0007268">
    <property type="term" value="P:chemical synaptic transmission"/>
    <property type="evidence" value="ECO:0007669"/>
    <property type="project" value="TreeGrafter"/>
</dbReference>
<dbReference type="GO" id="GO:0043679">
    <property type="term" value="C:axon terminus"/>
    <property type="evidence" value="ECO:0007669"/>
    <property type="project" value="TreeGrafter"/>
</dbReference>
<evidence type="ECO:0000256" key="11">
    <source>
        <dbReference type="ARBA" id="ARBA00045236"/>
    </source>
</evidence>
<name>A0A8D2JCH9_VARKO</name>
<evidence type="ECO:0000256" key="6">
    <source>
        <dbReference type="ARBA" id="ARBA00022490"/>
    </source>
</evidence>
<keyword evidence="9" id="KW-0206">Cytoskeleton</keyword>
<comment type="subcellular location">
    <subcellularLocation>
        <location evidence="2">Cytoplasm</location>
        <location evidence="2">Cytoskeleton</location>
        <location evidence="2">Microtubule organizing center</location>
        <location evidence="2">Centrosome</location>
    </subcellularLocation>
    <subcellularLocation>
        <location evidence="1">Cytoplasm</location>
        <location evidence="1">Cytoskeleton</location>
        <location evidence="1">Spindle</location>
    </subcellularLocation>
    <subcellularLocation>
        <location evidence="3">Cytoplasm</location>
        <location evidence="3">Perinuclear region</location>
    </subcellularLocation>
</comment>
<accession>A0A8D2JCH9</accession>
<dbReference type="GO" id="GO:0050808">
    <property type="term" value="P:synapse organization"/>
    <property type="evidence" value="ECO:0007669"/>
    <property type="project" value="TreeGrafter"/>
</dbReference>
<organism evidence="13 14">
    <name type="scientific">Varanus komodoensis</name>
    <name type="common">Komodo dragon</name>
    <dbReference type="NCBI Taxonomy" id="61221"/>
    <lineage>
        <taxon>Eukaryota</taxon>
        <taxon>Metazoa</taxon>
        <taxon>Chordata</taxon>
        <taxon>Craniata</taxon>
        <taxon>Vertebrata</taxon>
        <taxon>Euteleostomi</taxon>
        <taxon>Lepidosauria</taxon>
        <taxon>Squamata</taxon>
        <taxon>Bifurcata</taxon>
        <taxon>Unidentata</taxon>
        <taxon>Episquamata</taxon>
        <taxon>Toxicofera</taxon>
        <taxon>Anguimorpha</taxon>
        <taxon>Paleoanguimorpha</taxon>
        <taxon>Varanoidea</taxon>
        <taxon>Varanidae</taxon>
        <taxon>Varanus</taxon>
    </lineage>
</organism>
<dbReference type="GO" id="GO:0048471">
    <property type="term" value="C:perinuclear region of cytoplasm"/>
    <property type="evidence" value="ECO:0007669"/>
    <property type="project" value="UniProtKB-SubCell"/>
</dbReference>
<evidence type="ECO:0000256" key="1">
    <source>
        <dbReference type="ARBA" id="ARBA00004186"/>
    </source>
</evidence>
<proteinExistence type="inferred from homology"/>
<dbReference type="Proteomes" id="UP000694545">
    <property type="component" value="Unplaced"/>
</dbReference>
<evidence type="ECO:0000256" key="12">
    <source>
        <dbReference type="RuleBase" id="RU361225"/>
    </source>
</evidence>
<dbReference type="PRINTS" id="PR01214">
    <property type="entry name" value="GSYNUCLEIN"/>
</dbReference>
<evidence type="ECO:0000256" key="5">
    <source>
        <dbReference type="ARBA" id="ARBA00019266"/>
    </source>
</evidence>
<dbReference type="Ensembl" id="ENSVKKT00000012948.1">
    <property type="protein sequence ID" value="ENSVKKP00000012644.1"/>
    <property type="gene ID" value="ENSVKKG00000008667.1"/>
</dbReference>
<evidence type="ECO:0000313" key="13">
    <source>
        <dbReference type="Ensembl" id="ENSVKKP00000012644.1"/>
    </source>
</evidence>
<dbReference type="GO" id="GO:0005819">
    <property type="term" value="C:spindle"/>
    <property type="evidence" value="ECO:0007669"/>
    <property type="project" value="UniProtKB-SubCell"/>
</dbReference>